<feature type="coiled-coil region" evidence="1">
    <location>
        <begin position="551"/>
        <end position="583"/>
    </location>
</feature>
<keyword evidence="4" id="KW-1185">Reference proteome</keyword>
<name>A0A8S1T3M4_9CILI</name>
<dbReference type="OrthoDB" id="687730at2759"/>
<dbReference type="PANTHER" id="PTHR10579">
    <property type="entry name" value="CALCIUM-ACTIVATED CHLORIDE CHANNEL REGULATOR"/>
    <property type="match status" value="1"/>
</dbReference>
<sequence>MDNQNDLFQSSSNQAFETKAQVSQILLNNAEQQFQFDNQNQSQQIQEGINEVLIPNEPKAMVPITLSNSQRLGLKDQQRAQLQNSNNNQEQSLIGQQIPIQQQQQIQYQQQQQFIQQIPLSQQYQSNNNRANQNIFNIQQQVPQQQQQSQGQLGKVQNYVNNLLGNDPQQQFKYEPTNNFNDDDDILKQYQKQDGLQINIEEMIELKVQAQYDYCKLKKSEKQILPAMVSIITKDIEQYAKNNSSIEAGIDLLCVIDKSGSMQGEKIRSVQQSLDQLLNFLSEKDRLCLIVFDGRAQRHTPLKTLTKVNKKYFQNAIVAITAGGSTNIAAGTEIAFQQIQQRKMKNQVTSIFLLSDGQDPGAAQIIQQQKDKIEDVVTIHSFGYGSDHDAALMSSICKVGQGSFYYIENLKLLDEFFADALGRLSSALAENIQIEIKCAPQAPYQDIKIQKTYGDMWKLIQQDRSYEINLPQIASDSRKDFVFEIVLPPFTKQILDEQRVPQVVHACLSFKNTFSKKVYQKVSVLQLKLYNQDEQIGENDPNPDVTREILRVQATEAIEQARMKCELSKNEEAEEMLETMKQLILSDQKMSGVSAQAIIDIDQAKNASKRQNYSNFGMKQMCQMFVNNYQQEGLNAQFDFSGQQMQQVDQGMFQNSKQLKMVKEVQKRKS</sequence>
<proteinExistence type="predicted"/>
<organism evidence="3 4">
    <name type="scientific">Paramecium pentaurelia</name>
    <dbReference type="NCBI Taxonomy" id="43138"/>
    <lineage>
        <taxon>Eukaryota</taxon>
        <taxon>Sar</taxon>
        <taxon>Alveolata</taxon>
        <taxon>Ciliophora</taxon>
        <taxon>Intramacronucleata</taxon>
        <taxon>Oligohymenophorea</taxon>
        <taxon>Peniculida</taxon>
        <taxon>Parameciidae</taxon>
        <taxon>Paramecium</taxon>
    </lineage>
</organism>
<evidence type="ECO:0000256" key="1">
    <source>
        <dbReference type="SAM" id="Coils"/>
    </source>
</evidence>
<protein>
    <recommendedName>
        <fullName evidence="2">VWFA domain-containing protein</fullName>
    </recommendedName>
</protein>
<evidence type="ECO:0000313" key="3">
    <source>
        <dbReference type="EMBL" id="CAD8147050.1"/>
    </source>
</evidence>
<dbReference type="Pfam" id="PF00092">
    <property type="entry name" value="VWA"/>
    <property type="match status" value="1"/>
</dbReference>
<reference evidence="3" key="1">
    <citation type="submission" date="2021-01" db="EMBL/GenBank/DDBJ databases">
        <authorList>
            <consortium name="Genoscope - CEA"/>
            <person name="William W."/>
        </authorList>
    </citation>
    <scope>NUCLEOTIDE SEQUENCE</scope>
</reference>
<comment type="caution">
    <text evidence="3">The sequence shown here is derived from an EMBL/GenBank/DDBJ whole genome shotgun (WGS) entry which is preliminary data.</text>
</comment>
<dbReference type="AlphaFoldDB" id="A0A8S1T3M4"/>
<dbReference type="PANTHER" id="PTHR10579:SF43">
    <property type="entry name" value="ZINC FINGER (C3HC4-TYPE RING FINGER) FAMILY PROTEIN"/>
    <property type="match status" value="1"/>
</dbReference>
<dbReference type="SMART" id="SM00327">
    <property type="entry name" value="VWA"/>
    <property type="match status" value="1"/>
</dbReference>
<accession>A0A8S1T3M4</accession>
<dbReference type="Proteomes" id="UP000689195">
    <property type="component" value="Unassembled WGS sequence"/>
</dbReference>
<dbReference type="InterPro" id="IPR002035">
    <property type="entry name" value="VWF_A"/>
</dbReference>
<dbReference type="InterPro" id="IPR051266">
    <property type="entry name" value="CLCR"/>
</dbReference>
<keyword evidence="1" id="KW-0175">Coiled coil</keyword>
<feature type="domain" description="VWFA" evidence="2">
    <location>
        <begin position="251"/>
        <end position="421"/>
    </location>
</feature>
<gene>
    <name evidence="3" type="ORF">PPENT_87.1.T0160183</name>
</gene>
<evidence type="ECO:0000259" key="2">
    <source>
        <dbReference type="PROSITE" id="PS50234"/>
    </source>
</evidence>
<evidence type="ECO:0000313" key="4">
    <source>
        <dbReference type="Proteomes" id="UP000689195"/>
    </source>
</evidence>
<dbReference type="PROSITE" id="PS50234">
    <property type="entry name" value="VWFA"/>
    <property type="match status" value="1"/>
</dbReference>
<dbReference type="EMBL" id="CAJJDO010000016">
    <property type="protein sequence ID" value="CAD8147050.1"/>
    <property type="molecule type" value="Genomic_DNA"/>
</dbReference>